<dbReference type="Proteomes" id="UP000778951">
    <property type="component" value="Unassembled WGS sequence"/>
</dbReference>
<proteinExistence type="predicted"/>
<evidence type="ECO:0000313" key="2">
    <source>
        <dbReference type="Proteomes" id="UP000778951"/>
    </source>
</evidence>
<gene>
    <name evidence="1" type="ORF">HCT48_02080</name>
</gene>
<protein>
    <recommendedName>
        <fullName evidence="3">Tetratricopeptide repeat-containing protein</fullName>
    </recommendedName>
</protein>
<keyword evidence="2" id="KW-1185">Reference proteome</keyword>
<dbReference type="InterPro" id="IPR011990">
    <property type="entry name" value="TPR-like_helical_dom_sf"/>
</dbReference>
<dbReference type="EMBL" id="JAATLM010000001">
    <property type="protein sequence ID" value="NIZ69005.1"/>
    <property type="molecule type" value="Genomic_DNA"/>
</dbReference>
<accession>A0A968KUD3</accession>
<evidence type="ECO:0000313" key="1">
    <source>
        <dbReference type="EMBL" id="NIZ69005.1"/>
    </source>
</evidence>
<name>A0A968KUD3_9SPIO</name>
<dbReference type="RefSeq" id="WP_167695112.1">
    <property type="nucleotide sequence ID" value="NZ_CP118181.1"/>
</dbReference>
<dbReference type="SUPFAM" id="SSF81901">
    <property type="entry name" value="HCP-like"/>
    <property type="match status" value="1"/>
</dbReference>
<dbReference type="AlphaFoldDB" id="A0A968KUD3"/>
<comment type="caution">
    <text evidence="1">The sequence shown here is derived from an EMBL/GenBank/DDBJ whole genome shotgun (WGS) entry which is preliminary data.</text>
</comment>
<dbReference type="Gene3D" id="1.25.40.10">
    <property type="entry name" value="Tetratricopeptide repeat domain"/>
    <property type="match status" value="1"/>
</dbReference>
<sequence>MKPSKIIMIIALSIFFLPSHLLFAQGASHREEHIKEQLLDLYLEQAERAFTLGFYDEAWRILLLSDEFRSDYHPEYLHLKGRMLMQKGAYQQAKVLFEELLAKGDLLAIGELHLYEIYLRHQNYSAIKALFAKGLLQNSDAFFYQQLALFYTNDKNFRSFSIQAMRRFNHDARFILPLLVSGVDNNSHFAQLNLLYNIMRQDYLFFEDMDLLSQDITLAMVRRLAPAQQGRVLHHLEPWLANNINYHLMVRQQIALGDDSFLDPRGNYQAPHWEQLEGNYLLTAYLTSLEDEALLASKLAWAEDRNLDGFAELVGTVNAQGNGMMRLSPTQDDFSSIEVMYQRFQPQRVVEAQADREVEIVFSYFPQVDKVYARDTSVREGASAQAVVYHLRFDAITLSPWLDQMSIGESRIPHAMLQYHKPMLLDRNLVEASAYVDELRGDWHFRRMRVVDGEILHIWEDSDNVGYFNRFLKLNKGVIEYGRRAFSAYDDFLLLEIYEKNEVVGVAFSEDGSNFDFYEEEQAGYRLQVWDIDVNDYINVYRKINQPPTLPREQRVWLRRPVRVDAMTARDFASAKRWLKEVY</sequence>
<organism evidence="1 2">
    <name type="scientific">Entomospira culicis</name>
    <dbReference type="NCBI Taxonomy" id="2719989"/>
    <lineage>
        <taxon>Bacteria</taxon>
        <taxon>Pseudomonadati</taxon>
        <taxon>Spirochaetota</taxon>
        <taxon>Spirochaetia</taxon>
        <taxon>Spirochaetales</taxon>
        <taxon>Spirochaetaceae</taxon>
        <taxon>Entomospira</taxon>
    </lineage>
</organism>
<evidence type="ECO:0008006" key="3">
    <source>
        <dbReference type="Google" id="ProtNLM"/>
    </source>
</evidence>
<reference evidence="1" key="1">
    <citation type="submission" date="2020-03" db="EMBL/GenBank/DDBJ databases">
        <title>Spirochaetal bacteria isolated from arthropods constitute a novel genus Entomospira genus novum within the order Spirochaetales.</title>
        <authorList>
            <person name="Grana-Miraglia L."/>
            <person name="Sikutova S."/>
            <person name="Fingerle V."/>
            <person name="Sing A."/>
            <person name="Castillo-Ramirez S."/>
            <person name="Margos G."/>
            <person name="Rudolf I."/>
        </authorList>
    </citation>
    <scope>NUCLEOTIDE SEQUENCE</scope>
    <source>
        <strain evidence="1">BR149</strain>
    </source>
</reference>